<evidence type="ECO:0000313" key="6">
    <source>
        <dbReference type="Proteomes" id="UP000009186"/>
    </source>
</evidence>
<dbReference type="Pfam" id="PF00589">
    <property type="entry name" value="Phage_integrase"/>
    <property type="match status" value="1"/>
</dbReference>
<dbReference type="SUPFAM" id="SSF56349">
    <property type="entry name" value="DNA breaking-rejoining enzymes"/>
    <property type="match status" value="1"/>
</dbReference>
<proteinExistence type="inferred from homology"/>
<dbReference type="eggNOG" id="COG0582">
    <property type="taxonomic scope" value="Bacteria"/>
</dbReference>
<evidence type="ECO:0000259" key="4">
    <source>
        <dbReference type="PROSITE" id="PS51898"/>
    </source>
</evidence>
<dbReference type="PANTHER" id="PTHR30349">
    <property type="entry name" value="PHAGE INTEGRASE-RELATED"/>
    <property type="match status" value="1"/>
</dbReference>
<feature type="domain" description="Tyr recombinase" evidence="4">
    <location>
        <begin position="203"/>
        <end position="373"/>
    </location>
</feature>
<dbReference type="InterPro" id="IPR010998">
    <property type="entry name" value="Integrase_recombinase_N"/>
</dbReference>
<evidence type="ECO:0000256" key="2">
    <source>
        <dbReference type="ARBA" id="ARBA00023125"/>
    </source>
</evidence>
<dbReference type="AlphaFoldDB" id="G2Z2Y8"/>
<dbReference type="STRING" id="1034807.FBFL15_2300"/>
<dbReference type="PANTHER" id="PTHR30349:SF64">
    <property type="entry name" value="PROPHAGE INTEGRASE INTD-RELATED"/>
    <property type="match status" value="1"/>
</dbReference>
<dbReference type="InterPro" id="IPR013762">
    <property type="entry name" value="Integrase-like_cat_sf"/>
</dbReference>
<dbReference type="InterPro" id="IPR025269">
    <property type="entry name" value="SAM-like_dom"/>
</dbReference>
<dbReference type="Proteomes" id="UP000009186">
    <property type="component" value="Chromosome"/>
</dbReference>
<dbReference type="RefSeq" id="WP_014084782.1">
    <property type="nucleotide sequence ID" value="NC_016001.1"/>
</dbReference>
<dbReference type="HOGENOM" id="CLU_033139_1_0_10"/>
<dbReference type="KEGG" id="fbr:FBFL15_2300"/>
<organism evidence="5 6">
    <name type="scientific">Flavobacterium branchiophilum (strain FL-15)</name>
    <dbReference type="NCBI Taxonomy" id="1034807"/>
    <lineage>
        <taxon>Bacteria</taxon>
        <taxon>Pseudomonadati</taxon>
        <taxon>Bacteroidota</taxon>
        <taxon>Flavobacteriia</taxon>
        <taxon>Flavobacteriales</taxon>
        <taxon>Flavobacteriaceae</taxon>
        <taxon>Flavobacterium</taxon>
    </lineage>
</organism>
<comment type="similarity">
    <text evidence="1">Belongs to the 'phage' integrase family.</text>
</comment>
<protein>
    <submittedName>
        <fullName evidence="5">Probable transposase</fullName>
    </submittedName>
</protein>
<dbReference type="Pfam" id="PF13102">
    <property type="entry name" value="Phage_int_SAM_5"/>
    <property type="match status" value="1"/>
</dbReference>
<dbReference type="GO" id="GO:0003677">
    <property type="term" value="F:DNA binding"/>
    <property type="evidence" value="ECO:0007669"/>
    <property type="project" value="UniProtKB-KW"/>
</dbReference>
<dbReference type="PROSITE" id="PS51898">
    <property type="entry name" value="TYR_RECOMBINASE"/>
    <property type="match status" value="1"/>
</dbReference>
<name>G2Z2Y8_FLABF</name>
<evidence type="ECO:0000256" key="1">
    <source>
        <dbReference type="ARBA" id="ARBA00008857"/>
    </source>
</evidence>
<sequence>MKIYLSVRKGQQSKKNAEKGKPKMNSLLLMYNDEENKKRSYEFLRLYLYDKPKNFLEKEHNKETQLLAESIRAQKILDLQSRKHGFVSSVSGKIGFLEYFKLVVENKCESSGNHGNWLSTLKHLTNFCKGKDVQLSKIDDLFLESFKVYLLTNKISSRYERLSQNSALSYFNKVRTALKEAYHSKMIVENPINRVKGIKEKETDRQYLTLEELQLLVKTDCDYPIMKDAFLFSCLTGLRFSDIKSLKWKNISFDNQNGYMIKFIQQKTKGVEHLPISEQSIKIIGERKNEEDFIFENLIYSAYHNKILHKWIEKAGIDKHITFHCGRHSFATLQLTMNTDIYTVSKLLGHRHLKTTEIYAKVIDKKKINAVANMPDLNL</sequence>
<accession>G2Z2Y8</accession>
<dbReference type="EMBL" id="FQ859183">
    <property type="protein sequence ID" value="CCB70320.1"/>
    <property type="molecule type" value="Genomic_DNA"/>
</dbReference>
<dbReference type="CDD" id="cd01185">
    <property type="entry name" value="INTN1_C_like"/>
    <property type="match status" value="1"/>
</dbReference>
<evidence type="ECO:0000256" key="3">
    <source>
        <dbReference type="ARBA" id="ARBA00023172"/>
    </source>
</evidence>
<dbReference type="GO" id="GO:0006310">
    <property type="term" value="P:DNA recombination"/>
    <property type="evidence" value="ECO:0007669"/>
    <property type="project" value="UniProtKB-KW"/>
</dbReference>
<dbReference type="InterPro" id="IPR050090">
    <property type="entry name" value="Tyrosine_recombinase_XerCD"/>
</dbReference>
<keyword evidence="3" id="KW-0233">DNA recombination</keyword>
<evidence type="ECO:0000313" key="5">
    <source>
        <dbReference type="EMBL" id="CCB70320.1"/>
    </source>
</evidence>
<keyword evidence="6" id="KW-1185">Reference proteome</keyword>
<dbReference type="GO" id="GO:0015074">
    <property type="term" value="P:DNA integration"/>
    <property type="evidence" value="ECO:0007669"/>
    <property type="project" value="InterPro"/>
</dbReference>
<dbReference type="Gene3D" id="1.10.150.130">
    <property type="match status" value="1"/>
</dbReference>
<gene>
    <name evidence="5" type="ordered locus">FBFL15_2300</name>
</gene>
<dbReference type="InterPro" id="IPR002104">
    <property type="entry name" value="Integrase_catalytic"/>
</dbReference>
<dbReference type="InterPro" id="IPR011010">
    <property type="entry name" value="DNA_brk_join_enz"/>
</dbReference>
<keyword evidence="2" id="KW-0238">DNA-binding</keyword>
<reference evidence="5 6" key="1">
    <citation type="journal article" date="2011" name="Appl. Environ. Microbiol.">
        <title>Complete genome sequence of the fish pathogen Flavobacterium branchiophilum.</title>
        <authorList>
            <consortium name="1:IP"/>
            <consortium name="Microbial Evolutionary Genomics,F-75015 Paris"/>
            <consortium name="France 2:CNRS"/>
            <consortium name="URA2171"/>
            <consortium name="F-75015 Paris,France 3:Unite de Virologie et Immunologie Mol."/>
            <consortium name="INRA,78352 Jouy en Josas Cedex"/>
            <consortium name="France. 4:Unite de Mathemathique"/>
            <consortium name="Informatique et Genome,INRA"/>
            <consortium name="78352 Jouy en Josas Cedex"/>
            <consortium name="France. 5:CEA/Genoscope"/>
            <consortium name="Evry"/>
            <consortium name="France"/>
            <person name="Touchon M."/>
            <person name="Barbier P."/>
            <person name="Bernardet J.F."/>
            <person name="Loux V."/>
            <person name="Vacherie B."/>
            <person name="Barbe V."/>
            <person name="Rocha E.P."/>
            <person name="Duchaud E."/>
        </authorList>
    </citation>
    <scope>NUCLEOTIDE SEQUENCE [LARGE SCALE GENOMIC DNA]</scope>
    <source>
        <strain evidence="5 6">FL-15</strain>
    </source>
</reference>
<dbReference type="Gene3D" id="1.10.443.10">
    <property type="entry name" value="Intergrase catalytic core"/>
    <property type="match status" value="1"/>
</dbReference>